<gene>
    <name evidence="1" type="ORF">FHL15_006500</name>
</gene>
<proteinExistence type="predicted"/>
<comment type="caution">
    <text evidence="1">The sequence shown here is derived from an EMBL/GenBank/DDBJ whole genome shotgun (WGS) entry which is preliminary data.</text>
</comment>
<name>A0A553HX98_9PEZI</name>
<dbReference type="Proteomes" id="UP000319160">
    <property type="component" value="Unassembled WGS sequence"/>
</dbReference>
<dbReference type="AlphaFoldDB" id="A0A553HX98"/>
<keyword evidence="2" id="KW-1185">Reference proteome</keyword>
<dbReference type="EMBL" id="VFLP01000035">
    <property type="protein sequence ID" value="TRX92573.1"/>
    <property type="molecule type" value="Genomic_DNA"/>
</dbReference>
<sequence>MLPKSDLEGITASHIIRKCWDEKYTSAHEIVKELEVLIALKVEASVAGCTNSDTSDWPQAVEIEERRIQRSSPCCEIFNLEQSSIITVYIILFVLSSPIFQELWANRQQAGPNESEGVAYPTQRTPFLKVLEEYAQKP</sequence>
<accession>A0A553HX98</accession>
<reference evidence="2" key="1">
    <citation type="submission" date="2019-06" db="EMBL/GenBank/DDBJ databases">
        <title>Draft genome sequence of the griseofulvin-producing fungus Xylaria cubensis strain G536.</title>
        <authorList>
            <person name="Mead M.E."/>
            <person name="Raja H.A."/>
            <person name="Steenwyk J.L."/>
            <person name="Knowles S.L."/>
            <person name="Oberlies N.H."/>
            <person name="Rokas A."/>
        </authorList>
    </citation>
    <scope>NUCLEOTIDE SEQUENCE [LARGE SCALE GENOMIC DNA]</scope>
    <source>
        <strain evidence="2">G536</strain>
    </source>
</reference>
<evidence type="ECO:0000313" key="1">
    <source>
        <dbReference type="EMBL" id="TRX92573.1"/>
    </source>
</evidence>
<evidence type="ECO:0000313" key="2">
    <source>
        <dbReference type="Proteomes" id="UP000319160"/>
    </source>
</evidence>
<dbReference type="OrthoDB" id="1668230at2759"/>
<organism evidence="1 2">
    <name type="scientific">Xylaria flabelliformis</name>
    <dbReference type="NCBI Taxonomy" id="2512241"/>
    <lineage>
        <taxon>Eukaryota</taxon>
        <taxon>Fungi</taxon>
        <taxon>Dikarya</taxon>
        <taxon>Ascomycota</taxon>
        <taxon>Pezizomycotina</taxon>
        <taxon>Sordariomycetes</taxon>
        <taxon>Xylariomycetidae</taxon>
        <taxon>Xylariales</taxon>
        <taxon>Xylariaceae</taxon>
        <taxon>Xylaria</taxon>
    </lineage>
</organism>
<protein>
    <submittedName>
        <fullName evidence="1">Uncharacterized protein</fullName>
    </submittedName>
</protein>